<proteinExistence type="predicted"/>
<comment type="caution">
    <text evidence="1">The sequence shown here is derived from an EMBL/GenBank/DDBJ whole genome shotgun (WGS) entry which is preliminary data.</text>
</comment>
<organism evidence="1 2">
    <name type="scientific">Canavalia gladiata</name>
    <name type="common">Sword bean</name>
    <name type="synonym">Dolichos gladiatus</name>
    <dbReference type="NCBI Taxonomy" id="3824"/>
    <lineage>
        <taxon>Eukaryota</taxon>
        <taxon>Viridiplantae</taxon>
        <taxon>Streptophyta</taxon>
        <taxon>Embryophyta</taxon>
        <taxon>Tracheophyta</taxon>
        <taxon>Spermatophyta</taxon>
        <taxon>Magnoliopsida</taxon>
        <taxon>eudicotyledons</taxon>
        <taxon>Gunneridae</taxon>
        <taxon>Pentapetalae</taxon>
        <taxon>rosids</taxon>
        <taxon>fabids</taxon>
        <taxon>Fabales</taxon>
        <taxon>Fabaceae</taxon>
        <taxon>Papilionoideae</taxon>
        <taxon>50 kb inversion clade</taxon>
        <taxon>NPAAA clade</taxon>
        <taxon>indigoferoid/millettioid clade</taxon>
        <taxon>Phaseoleae</taxon>
        <taxon>Canavalia</taxon>
    </lineage>
</organism>
<gene>
    <name evidence="1" type="ORF">VNO77_21060</name>
</gene>
<evidence type="ECO:0000313" key="2">
    <source>
        <dbReference type="Proteomes" id="UP001367508"/>
    </source>
</evidence>
<dbReference type="EMBL" id="JAYMYQ010000004">
    <property type="protein sequence ID" value="KAK7340358.1"/>
    <property type="molecule type" value="Genomic_DNA"/>
</dbReference>
<reference evidence="1 2" key="1">
    <citation type="submission" date="2024-01" db="EMBL/GenBank/DDBJ databases">
        <title>The genomes of 5 underutilized Papilionoideae crops provide insights into root nodulation and disease resistanc.</title>
        <authorList>
            <person name="Jiang F."/>
        </authorList>
    </citation>
    <scope>NUCLEOTIDE SEQUENCE [LARGE SCALE GENOMIC DNA]</scope>
    <source>
        <strain evidence="1">LVBAO_FW01</strain>
        <tissue evidence="1">Leaves</tissue>
    </source>
</reference>
<evidence type="ECO:0000313" key="1">
    <source>
        <dbReference type="EMBL" id="KAK7340358.1"/>
    </source>
</evidence>
<keyword evidence="2" id="KW-1185">Reference proteome</keyword>
<dbReference type="AlphaFoldDB" id="A0AAN9LVG1"/>
<protein>
    <submittedName>
        <fullName evidence="1">Uncharacterized protein</fullName>
    </submittedName>
</protein>
<accession>A0AAN9LVG1</accession>
<dbReference type="Proteomes" id="UP001367508">
    <property type="component" value="Unassembled WGS sequence"/>
</dbReference>
<name>A0AAN9LVG1_CANGL</name>
<sequence length="75" mass="8274">MNTLQFLDYDYRLCAFSKENIMCSDPVYVPKAIKGLATVNIAGDPVFSSFVPSMISFSESLLFVIVSDLGAWVSI</sequence>